<dbReference type="UniPathway" id="UPA00973"/>
<dbReference type="InterPro" id="IPR018357">
    <property type="entry name" value="Hexapep_transf_CS"/>
</dbReference>
<dbReference type="AlphaFoldDB" id="A0A843YKV3"/>
<comment type="similarity">
    <text evidence="7">Belongs to the transferase hexapeptide repeat family. LpxD subfamily.</text>
</comment>
<keyword evidence="1 7" id="KW-0444">Lipid biosynthesis</keyword>
<keyword evidence="3 7" id="KW-0808">Transferase</keyword>
<dbReference type="NCBIfam" id="NF002060">
    <property type="entry name" value="PRK00892.1"/>
    <property type="match status" value="1"/>
</dbReference>
<dbReference type="Pfam" id="PF04613">
    <property type="entry name" value="LpxD"/>
    <property type="match status" value="1"/>
</dbReference>
<gene>
    <name evidence="7 10" type="primary">lpxD</name>
    <name evidence="10" type="ORF">GEV47_04860</name>
</gene>
<dbReference type="CDD" id="cd03352">
    <property type="entry name" value="LbH_LpxD"/>
    <property type="match status" value="1"/>
</dbReference>
<dbReference type="RefSeq" id="WP_153233542.1">
    <property type="nucleotide sequence ID" value="NZ_WINI01000001.1"/>
</dbReference>
<reference evidence="10 11" key="1">
    <citation type="submission" date="2019-10" db="EMBL/GenBank/DDBJ databases">
        <title>Glaciimonas soli sp. nov., a psychrophilic bacterium isolated from the forest soil of a high elevation mountain in Taiwan.</title>
        <authorList>
            <person name="Wang L.-T."/>
            <person name="Shieh W.Y."/>
        </authorList>
    </citation>
    <scope>NUCLEOTIDE SEQUENCE [LARGE SCALE GENOMIC DNA]</scope>
    <source>
        <strain evidence="10 11">GS1</strain>
    </source>
</reference>
<evidence type="ECO:0000256" key="3">
    <source>
        <dbReference type="ARBA" id="ARBA00022679"/>
    </source>
</evidence>
<feature type="active site" description="Proton acceptor" evidence="7">
    <location>
        <position position="244"/>
    </location>
</feature>
<dbReference type="InterPro" id="IPR007691">
    <property type="entry name" value="LpxD"/>
</dbReference>
<keyword evidence="6 7" id="KW-0012">Acyltransferase</keyword>
<keyword evidence="4 7" id="KW-0677">Repeat</keyword>
<dbReference type="Gene3D" id="2.160.10.10">
    <property type="entry name" value="Hexapeptide repeat proteins"/>
    <property type="match status" value="1"/>
</dbReference>
<keyword evidence="2 7" id="KW-0441">Lipid A biosynthesis</keyword>
<evidence type="ECO:0000256" key="1">
    <source>
        <dbReference type="ARBA" id="ARBA00022516"/>
    </source>
</evidence>
<evidence type="ECO:0000256" key="5">
    <source>
        <dbReference type="ARBA" id="ARBA00023098"/>
    </source>
</evidence>
<organism evidence="10 11">
    <name type="scientific">Glaciimonas soli</name>
    <dbReference type="NCBI Taxonomy" id="2590999"/>
    <lineage>
        <taxon>Bacteria</taxon>
        <taxon>Pseudomonadati</taxon>
        <taxon>Pseudomonadota</taxon>
        <taxon>Betaproteobacteria</taxon>
        <taxon>Burkholderiales</taxon>
        <taxon>Oxalobacteraceae</taxon>
        <taxon>Glaciimonas</taxon>
    </lineage>
</organism>
<keyword evidence="8" id="KW-0175">Coiled coil</keyword>
<dbReference type="GO" id="GO:0103118">
    <property type="term" value="F:UDP-3-O-[(3R)-3-hydroxyacyl]-glucosamine N-acyltransferase activity"/>
    <property type="evidence" value="ECO:0007669"/>
    <property type="project" value="UniProtKB-EC"/>
</dbReference>
<evidence type="ECO:0000256" key="8">
    <source>
        <dbReference type="SAM" id="Coils"/>
    </source>
</evidence>
<dbReference type="Gene3D" id="3.40.1390.10">
    <property type="entry name" value="MurE/MurF, N-terminal domain"/>
    <property type="match status" value="1"/>
</dbReference>
<feature type="coiled-coil region" evidence="8">
    <location>
        <begin position="321"/>
        <end position="362"/>
    </location>
</feature>
<dbReference type="HAMAP" id="MF_00523">
    <property type="entry name" value="LpxD"/>
    <property type="match status" value="1"/>
</dbReference>
<keyword evidence="11" id="KW-1185">Reference proteome</keyword>
<evidence type="ECO:0000256" key="7">
    <source>
        <dbReference type="HAMAP-Rule" id="MF_00523"/>
    </source>
</evidence>
<proteinExistence type="inferred from homology"/>
<comment type="function">
    <text evidence="7">Catalyzes the N-acylation of UDP-3-O-acylglucosamine using 3-hydroxyacyl-ACP as the acyl donor. Is involved in the biosynthesis of lipid A, a phosphorylated glycolipid that anchors the lipopolysaccharide to the outer membrane of the cell.</text>
</comment>
<dbReference type="SUPFAM" id="SSF51161">
    <property type="entry name" value="Trimeric LpxA-like enzymes"/>
    <property type="match status" value="1"/>
</dbReference>
<feature type="domain" description="UDP-3-O-[3-hydroxymyristoyl] glucosamine N-acyltransferase non-repeat region" evidence="9">
    <location>
        <begin position="21"/>
        <end position="92"/>
    </location>
</feature>
<dbReference type="EMBL" id="WINI01000001">
    <property type="protein sequence ID" value="MQR00015.1"/>
    <property type="molecule type" value="Genomic_DNA"/>
</dbReference>
<dbReference type="InterPro" id="IPR001451">
    <property type="entry name" value="Hexapep"/>
</dbReference>
<evidence type="ECO:0000313" key="11">
    <source>
        <dbReference type="Proteomes" id="UP000451565"/>
    </source>
</evidence>
<evidence type="ECO:0000256" key="4">
    <source>
        <dbReference type="ARBA" id="ARBA00022737"/>
    </source>
</evidence>
<dbReference type="NCBIfam" id="TIGR01853">
    <property type="entry name" value="lipid_A_lpxD"/>
    <property type="match status" value="1"/>
</dbReference>
<evidence type="ECO:0000256" key="6">
    <source>
        <dbReference type="ARBA" id="ARBA00023315"/>
    </source>
</evidence>
<dbReference type="EC" id="2.3.1.191" evidence="7"/>
<evidence type="ECO:0000259" key="9">
    <source>
        <dbReference type="Pfam" id="PF04613"/>
    </source>
</evidence>
<comment type="subunit">
    <text evidence="7">Homotrimer.</text>
</comment>
<keyword evidence="5 7" id="KW-0443">Lipid metabolism</keyword>
<dbReference type="PANTHER" id="PTHR43378">
    <property type="entry name" value="UDP-3-O-ACYLGLUCOSAMINE N-ACYLTRANSFERASE"/>
    <property type="match status" value="1"/>
</dbReference>
<evidence type="ECO:0000313" key="10">
    <source>
        <dbReference type="EMBL" id="MQR00015.1"/>
    </source>
</evidence>
<dbReference type="GO" id="GO:0016020">
    <property type="term" value="C:membrane"/>
    <property type="evidence" value="ECO:0007669"/>
    <property type="project" value="GOC"/>
</dbReference>
<dbReference type="GO" id="GO:0009245">
    <property type="term" value="P:lipid A biosynthetic process"/>
    <property type="evidence" value="ECO:0007669"/>
    <property type="project" value="UniProtKB-UniRule"/>
</dbReference>
<dbReference type="Proteomes" id="UP000451565">
    <property type="component" value="Unassembled WGS sequence"/>
</dbReference>
<comment type="caution">
    <text evidence="10">The sequence shown here is derived from an EMBL/GenBank/DDBJ whole genome shotgun (WGS) entry which is preliminary data.</text>
</comment>
<dbReference type="InterPro" id="IPR011004">
    <property type="entry name" value="Trimer_LpxA-like_sf"/>
</dbReference>
<dbReference type="PROSITE" id="PS00101">
    <property type="entry name" value="HEXAPEP_TRANSFERASES"/>
    <property type="match status" value="1"/>
</dbReference>
<dbReference type="InterPro" id="IPR020573">
    <property type="entry name" value="UDP_GlcNAc_AcTrfase_non-rep"/>
</dbReference>
<dbReference type="OrthoDB" id="9784739at2"/>
<protein>
    <recommendedName>
        <fullName evidence="7">UDP-3-O-acylglucosamine N-acyltransferase</fullName>
        <ecNumber evidence="7">2.3.1.191</ecNumber>
    </recommendedName>
</protein>
<sequence length="369" mass="38721">MSTRLKQLVESLGGQLIGDPDIEVSGIAPLSDATASHITFLSNAKFRSQAAQTQAAALILSPADDAIVSASYQGARIVTANPYAYFARAAQFFVALHAQVVIAGIHASATVAPTANIAASAVIGANVVVDADAIIGEHVQIAAGCVIGRGVKIGAMTQLYPQVTIYAGCEIGQRGIIHSGVVIGADGFGFANESGTWIKIPQTGRVLIGDDVEIGANTTIDRGALQDTVIEEGVKLDNQIQIAHNCHIGAHTAIAACAGIAGSAKIGKYCSIGGAAMIHGHITIVDHVHVSAGTLALRSILEPGQYTGFYPVAKHGDWEKSAALVRNLTSMREKIRSLEKNMKQLTEQHTEQQRFIENTENSIKEESND</sequence>
<accession>A0A843YKV3</accession>
<dbReference type="PANTHER" id="PTHR43378:SF2">
    <property type="entry name" value="UDP-3-O-ACYLGLUCOSAMINE N-ACYLTRANSFERASE 1, MITOCHONDRIAL-RELATED"/>
    <property type="match status" value="1"/>
</dbReference>
<evidence type="ECO:0000256" key="2">
    <source>
        <dbReference type="ARBA" id="ARBA00022556"/>
    </source>
</evidence>
<dbReference type="GO" id="GO:0016410">
    <property type="term" value="F:N-acyltransferase activity"/>
    <property type="evidence" value="ECO:0007669"/>
    <property type="project" value="InterPro"/>
</dbReference>
<dbReference type="Pfam" id="PF00132">
    <property type="entry name" value="Hexapep"/>
    <property type="match status" value="3"/>
</dbReference>
<comment type="catalytic activity">
    <reaction evidence="7">
        <text>a UDP-3-O-[(3R)-3-hydroxyacyl]-alpha-D-glucosamine + a (3R)-hydroxyacyl-[ACP] = a UDP-2-N,3-O-bis[(3R)-3-hydroxyacyl]-alpha-D-glucosamine + holo-[ACP] + H(+)</text>
        <dbReference type="Rhea" id="RHEA:53836"/>
        <dbReference type="Rhea" id="RHEA-COMP:9685"/>
        <dbReference type="Rhea" id="RHEA-COMP:9945"/>
        <dbReference type="ChEBI" id="CHEBI:15378"/>
        <dbReference type="ChEBI" id="CHEBI:64479"/>
        <dbReference type="ChEBI" id="CHEBI:78827"/>
        <dbReference type="ChEBI" id="CHEBI:137740"/>
        <dbReference type="ChEBI" id="CHEBI:137748"/>
        <dbReference type="EC" id="2.3.1.191"/>
    </reaction>
</comment>
<name>A0A843YKV3_9BURK</name>
<comment type="pathway">
    <text evidence="7">Bacterial outer membrane biogenesis; LPS lipid A biosynthesis.</text>
</comment>